<protein>
    <submittedName>
        <fullName evidence="2">Short-chain dehydrogenase</fullName>
    </submittedName>
</protein>
<dbReference type="Gene3D" id="3.40.50.720">
    <property type="entry name" value="NAD(P)-binding Rossmann-like Domain"/>
    <property type="match status" value="1"/>
</dbReference>
<dbReference type="InterPro" id="IPR002347">
    <property type="entry name" value="SDR_fam"/>
</dbReference>
<dbReference type="SUPFAM" id="SSF51735">
    <property type="entry name" value="NAD(P)-binding Rossmann-fold domains"/>
    <property type="match status" value="1"/>
</dbReference>
<organism evidence="2 3">
    <name type="scientific">Gordonia spumicola</name>
    <dbReference type="NCBI Taxonomy" id="589161"/>
    <lineage>
        <taxon>Bacteria</taxon>
        <taxon>Bacillati</taxon>
        <taxon>Actinomycetota</taxon>
        <taxon>Actinomycetes</taxon>
        <taxon>Mycobacteriales</taxon>
        <taxon>Gordoniaceae</taxon>
        <taxon>Gordonia</taxon>
    </lineage>
</organism>
<dbReference type="Proteomes" id="UP000444960">
    <property type="component" value="Unassembled WGS sequence"/>
</dbReference>
<sequence length="294" mass="31561">MSGWSRADIPAQDGRRVIVTGANSGIGAETAIALAAAGARVTLACRTIDKARVVADRIGPSAVVAHLDLSDLASVRAFADTVDETDVLVNNAGVMAVPYALTADGFEMQMGTNHLGHFALTALLLPRVTERVVVLTSHGHRFSRLNVDDLNWERRRYRRQIAYGDSKFANMLFGLELAQRFERSGSTKLAVLAHPGYAQTGLMGKSETAFDRLTKAGEVLRVGQSAARGALPTLFAATSPDAVNGGYYGPDGIGGLRGSPTVASRRRRSDDQDLRDRLWAESERLVGIEFPPVT</sequence>
<dbReference type="NCBIfam" id="NF004846">
    <property type="entry name" value="PRK06197.1"/>
    <property type="match status" value="1"/>
</dbReference>
<evidence type="ECO:0000256" key="1">
    <source>
        <dbReference type="ARBA" id="ARBA00023002"/>
    </source>
</evidence>
<comment type="caution">
    <text evidence="2">The sequence shown here is derived from an EMBL/GenBank/DDBJ whole genome shotgun (WGS) entry which is preliminary data.</text>
</comment>
<evidence type="ECO:0000313" key="2">
    <source>
        <dbReference type="EMBL" id="GEE01111.1"/>
    </source>
</evidence>
<gene>
    <name evidence="2" type="ORF">nbrc107696_15570</name>
</gene>
<dbReference type="RefSeq" id="WP_161894949.1">
    <property type="nucleotide sequence ID" value="NZ_BJOV01000003.1"/>
</dbReference>
<dbReference type="EMBL" id="BJOV01000003">
    <property type="protein sequence ID" value="GEE01111.1"/>
    <property type="molecule type" value="Genomic_DNA"/>
</dbReference>
<reference evidence="3" key="1">
    <citation type="submission" date="2019-06" db="EMBL/GenBank/DDBJ databases">
        <title>Gordonia isolated from sludge of a wastewater treatment plant.</title>
        <authorList>
            <person name="Tamura T."/>
            <person name="Aoyama K."/>
            <person name="Kang Y."/>
            <person name="Saito S."/>
            <person name="Akiyama N."/>
            <person name="Yazawa K."/>
            <person name="Gonoi T."/>
            <person name="Mikami Y."/>
        </authorList>
    </citation>
    <scope>NUCLEOTIDE SEQUENCE [LARGE SCALE GENOMIC DNA]</scope>
    <source>
        <strain evidence="3">NBRC 107696</strain>
    </source>
</reference>
<dbReference type="GO" id="GO:0016491">
    <property type="term" value="F:oxidoreductase activity"/>
    <property type="evidence" value="ECO:0007669"/>
    <property type="project" value="UniProtKB-KW"/>
</dbReference>
<name>A0A7I9V7P3_9ACTN</name>
<dbReference type="PANTHER" id="PTHR43157:SF64">
    <property type="entry name" value="RETINOL DEHYDROGENASE 14"/>
    <property type="match status" value="1"/>
</dbReference>
<dbReference type="OrthoDB" id="4449798at2"/>
<keyword evidence="3" id="KW-1185">Reference proteome</keyword>
<dbReference type="PANTHER" id="PTHR43157">
    <property type="entry name" value="PHOSPHATIDYLINOSITOL-GLYCAN BIOSYNTHESIS CLASS F PROTEIN-RELATED"/>
    <property type="match status" value="1"/>
</dbReference>
<evidence type="ECO:0000313" key="3">
    <source>
        <dbReference type="Proteomes" id="UP000444960"/>
    </source>
</evidence>
<dbReference type="InterPro" id="IPR036291">
    <property type="entry name" value="NAD(P)-bd_dom_sf"/>
</dbReference>
<dbReference type="AlphaFoldDB" id="A0A7I9V7P3"/>
<dbReference type="Pfam" id="PF00106">
    <property type="entry name" value="adh_short"/>
    <property type="match status" value="1"/>
</dbReference>
<dbReference type="PRINTS" id="PR00081">
    <property type="entry name" value="GDHRDH"/>
</dbReference>
<accession>A0A7I9V7P3</accession>
<proteinExistence type="predicted"/>
<keyword evidence="1" id="KW-0560">Oxidoreductase</keyword>